<sequence>MSETRPTVSGVLVATIIESAPDRVRRRLDRSPDEATKWEWKAKGDSWQIDTGGETVKFAANEISALDQVSCTCLLTPNCFHVMACLTVLETHTEGEVSSEAEAELDARVIANEPAHEMISEKQRQTAQILETSIAKVLQVGIANAGVTLQAGLQRSVYQCRAVGLHKAASLGIRVMTGITQFRSRSPQADPPQLIDDVTELLETSYHLSRSPNPELYWIGTARREQFPVRLKRLYGLFAEPVVSRSGHAGAIAWFLGEDGNYYSASDVRPGDVQLARDAYRGGIEIGPLVQPGRQLARGLYVGSEMTASTDGRLGRGKKVKLVHQGESSWDTEAIERRFSQPLADQWQTVYQHASLPDDARPAGWDFTFVQGTVLGASGPDLLFQLVDGTSIRLGIANDADTLAFRGNLKMLSYAPGLRLRVIGRTSLADPKLLLPMAVSNSDDGDSTSKPEQRVPTLELPTQLADRVMLGFDQLERKHIRNAIASPIVFPPTTESNSNNELAPLVRRVLSATLAGMNSPKQANANSIAQETALLKQYGFATAAGLLHTLTHGNPVNADEAVNTFLAVQLYLRACRNELARARATIDQ</sequence>
<dbReference type="RefSeq" id="WP_105327832.1">
    <property type="nucleotide sequence ID" value="NZ_PUHY01000001.1"/>
</dbReference>
<proteinExistence type="predicted"/>
<evidence type="ECO:0008006" key="3">
    <source>
        <dbReference type="Google" id="ProtNLM"/>
    </source>
</evidence>
<dbReference type="AlphaFoldDB" id="A0A2S8G820"/>
<evidence type="ECO:0000313" key="2">
    <source>
        <dbReference type="Proteomes" id="UP000238322"/>
    </source>
</evidence>
<comment type="caution">
    <text evidence="1">The sequence shown here is derived from an EMBL/GenBank/DDBJ whole genome shotgun (WGS) entry which is preliminary data.</text>
</comment>
<dbReference type="OrthoDB" id="246789at2"/>
<accession>A0A2S8G820</accession>
<reference evidence="1 2" key="1">
    <citation type="submission" date="2018-02" db="EMBL/GenBank/DDBJ databases">
        <title>Comparative genomes isolates from brazilian mangrove.</title>
        <authorList>
            <person name="Araujo J.E."/>
            <person name="Taketani R.G."/>
            <person name="Silva M.C.P."/>
            <person name="Loureco M.V."/>
            <person name="Andreote F.D."/>
        </authorList>
    </citation>
    <scope>NUCLEOTIDE SEQUENCE [LARGE SCALE GENOMIC DNA]</scope>
    <source>
        <strain evidence="1 2">Hex-1 MGV</strain>
    </source>
</reference>
<organism evidence="1 2">
    <name type="scientific">Blastopirellula marina</name>
    <dbReference type="NCBI Taxonomy" id="124"/>
    <lineage>
        <taxon>Bacteria</taxon>
        <taxon>Pseudomonadati</taxon>
        <taxon>Planctomycetota</taxon>
        <taxon>Planctomycetia</taxon>
        <taxon>Pirellulales</taxon>
        <taxon>Pirellulaceae</taxon>
        <taxon>Blastopirellula</taxon>
    </lineage>
</organism>
<evidence type="ECO:0000313" key="1">
    <source>
        <dbReference type="EMBL" id="PQO40596.1"/>
    </source>
</evidence>
<name>A0A2S8G820_9BACT</name>
<dbReference type="Proteomes" id="UP000238322">
    <property type="component" value="Unassembled WGS sequence"/>
</dbReference>
<dbReference type="EMBL" id="PUHY01000001">
    <property type="protein sequence ID" value="PQO40596.1"/>
    <property type="molecule type" value="Genomic_DNA"/>
</dbReference>
<gene>
    <name evidence="1" type="ORF">C5Y83_01325</name>
</gene>
<protein>
    <recommendedName>
        <fullName evidence="3">SWIM-type domain-containing protein</fullName>
    </recommendedName>
</protein>